<dbReference type="InterPro" id="IPR011010">
    <property type="entry name" value="DNA_brk_join_enz"/>
</dbReference>
<gene>
    <name evidence="3" type="ORF">M378DRAFT_62360</name>
</gene>
<feature type="non-terminal residue" evidence="3">
    <location>
        <position position="373"/>
    </location>
</feature>
<sequence length="373" mass="40919">RPSVPAADRLSAWKTPFALASDAELSSSLPHNLSSSLKNNLALALAPNTRSAYGAGIRRFNEFCDVHNISEDSRMPASKYLLAAFVTEQAGSCSASCIKNWMSGIKAWHDLNGASWHGEERMVQLSRSLVSKKGSSFCRPQRPPITKEHLTALRSSLDHSEGKDVAFWALATTAFWGCRRLGELTIQTAKSFDPKFHVQKKAVSFAHGTSSCSPSISFDIPWTKSTKEKGGKVVLTARDDDLCPVAALLNHMLVNHKVPPDLPLFSYSDSSGNHLPPIKAKFLDFCNKDLHANQKKILGHSFRIGGSVELLLAGVPPEVVASLGGWSSNAFLLYWRKLEKIIPLHVSQAYDRQKLAASIDSFRLQTSIHSSQI</sequence>
<keyword evidence="1" id="KW-0238">DNA-binding</keyword>
<dbReference type="InterPro" id="IPR010998">
    <property type="entry name" value="Integrase_recombinase_N"/>
</dbReference>
<dbReference type="InParanoid" id="A0A0C2SK12"/>
<evidence type="ECO:0000256" key="1">
    <source>
        <dbReference type="ARBA" id="ARBA00023125"/>
    </source>
</evidence>
<organism evidence="3 4">
    <name type="scientific">Amanita muscaria (strain Koide BX008)</name>
    <dbReference type="NCBI Taxonomy" id="946122"/>
    <lineage>
        <taxon>Eukaryota</taxon>
        <taxon>Fungi</taxon>
        <taxon>Dikarya</taxon>
        <taxon>Basidiomycota</taxon>
        <taxon>Agaricomycotina</taxon>
        <taxon>Agaricomycetes</taxon>
        <taxon>Agaricomycetidae</taxon>
        <taxon>Agaricales</taxon>
        <taxon>Pluteineae</taxon>
        <taxon>Amanitaceae</taxon>
        <taxon>Amanita</taxon>
    </lineage>
</organism>
<dbReference type="EMBL" id="KN818842">
    <property type="protein sequence ID" value="KIL54279.1"/>
    <property type="molecule type" value="Genomic_DNA"/>
</dbReference>
<dbReference type="InterPro" id="IPR013762">
    <property type="entry name" value="Integrase-like_cat_sf"/>
</dbReference>
<proteinExistence type="predicted"/>
<keyword evidence="2" id="KW-0233">DNA recombination</keyword>
<dbReference type="STRING" id="946122.A0A0C2SK12"/>
<dbReference type="GO" id="GO:0006310">
    <property type="term" value="P:DNA recombination"/>
    <property type="evidence" value="ECO:0007669"/>
    <property type="project" value="UniProtKB-KW"/>
</dbReference>
<feature type="non-terminal residue" evidence="3">
    <location>
        <position position="1"/>
    </location>
</feature>
<dbReference type="SUPFAM" id="SSF56349">
    <property type="entry name" value="DNA breaking-rejoining enzymes"/>
    <property type="match status" value="1"/>
</dbReference>
<dbReference type="Gene3D" id="1.10.150.130">
    <property type="match status" value="1"/>
</dbReference>
<evidence type="ECO:0000313" key="3">
    <source>
        <dbReference type="EMBL" id="KIL54279.1"/>
    </source>
</evidence>
<dbReference type="Gene3D" id="1.10.443.10">
    <property type="entry name" value="Intergrase catalytic core"/>
    <property type="match status" value="1"/>
</dbReference>
<dbReference type="PANTHER" id="PTHR34605">
    <property type="entry name" value="PHAGE_INTEGRASE DOMAIN-CONTAINING PROTEIN"/>
    <property type="match status" value="1"/>
</dbReference>
<evidence type="ECO:0008006" key="5">
    <source>
        <dbReference type="Google" id="ProtNLM"/>
    </source>
</evidence>
<dbReference type="AlphaFoldDB" id="A0A0C2SK12"/>
<reference evidence="3 4" key="1">
    <citation type="submission" date="2014-04" db="EMBL/GenBank/DDBJ databases">
        <title>Evolutionary Origins and Diversification of the Mycorrhizal Mutualists.</title>
        <authorList>
            <consortium name="DOE Joint Genome Institute"/>
            <consortium name="Mycorrhizal Genomics Consortium"/>
            <person name="Kohler A."/>
            <person name="Kuo A."/>
            <person name="Nagy L.G."/>
            <person name="Floudas D."/>
            <person name="Copeland A."/>
            <person name="Barry K.W."/>
            <person name="Cichocki N."/>
            <person name="Veneault-Fourrey C."/>
            <person name="LaButti K."/>
            <person name="Lindquist E.A."/>
            <person name="Lipzen A."/>
            <person name="Lundell T."/>
            <person name="Morin E."/>
            <person name="Murat C."/>
            <person name="Riley R."/>
            <person name="Ohm R."/>
            <person name="Sun H."/>
            <person name="Tunlid A."/>
            <person name="Henrissat B."/>
            <person name="Grigoriev I.V."/>
            <person name="Hibbett D.S."/>
            <person name="Martin F."/>
        </authorList>
    </citation>
    <scope>NUCLEOTIDE SEQUENCE [LARGE SCALE GENOMIC DNA]</scope>
    <source>
        <strain evidence="3 4">Koide BX008</strain>
    </source>
</reference>
<dbReference type="Proteomes" id="UP000054549">
    <property type="component" value="Unassembled WGS sequence"/>
</dbReference>
<keyword evidence="4" id="KW-1185">Reference proteome</keyword>
<name>A0A0C2SK12_AMAMK</name>
<evidence type="ECO:0000256" key="2">
    <source>
        <dbReference type="ARBA" id="ARBA00023172"/>
    </source>
</evidence>
<dbReference type="GO" id="GO:0015074">
    <property type="term" value="P:DNA integration"/>
    <property type="evidence" value="ECO:0007669"/>
    <property type="project" value="InterPro"/>
</dbReference>
<dbReference type="HOGENOM" id="CLU_003292_2_0_1"/>
<dbReference type="InterPro" id="IPR052925">
    <property type="entry name" value="Phage_Integrase-like_Recomb"/>
</dbReference>
<protein>
    <recommendedName>
        <fullName evidence="5">DNA breaking-rejoining enzyme</fullName>
    </recommendedName>
</protein>
<evidence type="ECO:0000313" key="4">
    <source>
        <dbReference type="Proteomes" id="UP000054549"/>
    </source>
</evidence>
<accession>A0A0C2SK12</accession>
<dbReference type="SUPFAM" id="SSF47823">
    <property type="entry name" value="lambda integrase-like, N-terminal domain"/>
    <property type="match status" value="1"/>
</dbReference>
<dbReference type="GO" id="GO:0003677">
    <property type="term" value="F:DNA binding"/>
    <property type="evidence" value="ECO:0007669"/>
    <property type="project" value="UniProtKB-KW"/>
</dbReference>
<dbReference type="PANTHER" id="PTHR34605:SF3">
    <property type="entry name" value="P CELL-TYPE AGGLUTINATION PROTEIN MAP4-LIKE-RELATED"/>
    <property type="match status" value="1"/>
</dbReference>
<dbReference type="OrthoDB" id="3266428at2759"/>